<accession>A0A4C1V9A6</accession>
<keyword evidence="2" id="KW-1185">Reference proteome</keyword>
<protein>
    <submittedName>
        <fullName evidence="1">Uncharacterized protein</fullName>
    </submittedName>
</protein>
<comment type="caution">
    <text evidence="1">The sequence shown here is derived from an EMBL/GenBank/DDBJ whole genome shotgun (WGS) entry which is preliminary data.</text>
</comment>
<evidence type="ECO:0000313" key="1">
    <source>
        <dbReference type="EMBL" id="GBP34982.1"/>
    </source>
</evidence>
<sequence length="109" mass="11940">MYRTSSEVRSAIAPGFSKTGALKGPGTATTVTVEVRVSRGPGSHYLWRTVCAGTEAPRARRRGRRNNGAAPGVRVSTTLQSPLLHHASMHIYRLMFTKKITLYRNTLEG</sequence>
<dbReference type="Proteomes" id="UP000299102">
    <property type="component" value="Unassembled WGS sequence"/>
</dbReference>
<gene>
    <name evidence="1" type="ORF">EVAR_28447_1</name>
</gene>
<proteinExistence type="predicted"/>
<organism evidence="1 2">
    <name type="scientific">Eumeta variegata</name>
    <name type="common">Bagworm moth</name>
    <name type="synonym">Eumeta japonica</name>
    <dbReference type="NCBI Taxonomy" id="151549"/>
    <lineage>
        <taxon>Eukaryota</taxon>
        <taxon>Metazoa</taxon>
        <taxon>Ecdysozoa</taxon>
        <taxon>Arthropoda</taxon>
        <taxon>Hexapoda</taxon>
        <taxon>Insecta</taxon>
        <taxon>Pterygota</taxon>
        <taxon>Neoptera</taxon>
        <taxon>Endopterygota</taxon>
        <taxon>Lepidoptera</taxon>
        <taxon>Glossata</taxon>
        <taxon>Ditrysia</taxon>
        <taxon>Tineoidea</taxon>
        <taxon>Psychidae</taxon>
        <taxon>Oiketicinae</taxon>
        <taxon>Eumeta</taxon>
    </lineage>
</organism>
<dbReference type="AlphaFoldDB" id="A0A4C1V9A6"/>
<name>A0A4C1V9A6_EUMVA</name>
<evidence type="ECO:0000313" key="2">
    <source>
        <dbReference type="Proteomes" id="UP000299102"/>
    </source>
</evidence>
<dbReference type="EMBL" id="BGZK01000297">
    <property type="protein sequence ID" value="GBP34982.1"/>
    <property type="molecule type" value="Genomic_DNA"/>
</dbReference>
<reference evidence="1 2" key="1">
    <citation type="journal article" date="2019" name="Commun. Biol.">
        <title>The bagworm genome reveals a unique fibroin gene that provides high tensile strength.</title>
        <authorList>
            <person name="Kono N."/>
            <person name="Nakamura H."/>
            <person name="Ohtoshi R."/>
            <person name="Tomita M."/>
            <person name="Numata K."/>
            <person name="Arakawa K."/>
        </authorList>
    </citation>
    <scope>NUCLEOTIDE SEQUENCE [LARGE SCALE GENOMIC DNA]</scope>
</reference>